<dbReference type="OrthoDB" id="8178106at2759"/>
<sequence>MADTVDPRILQLASEYTESSNEKTPELLLQLKDIVKSAPAGSEELKKVKEDLYHYGLIQCCVLYLIQDYRLVNGGWMTAASLADILSMCCVGLDPQEEAEEFYSKLLPSALGNMLLLARRIQARYVRAMKEEDRGELFSSFRRVSDSLSWLFSGHIQLAKDVLRMKHFLQLLMTDDEETETVAMSVLQKVLRVDSSAPRQLDEDSLLAILDELVYKLSASSNPVIGRAATCSLLLMLESNPDIGQLVGTRYKGLRALLSKQWTGKGFGQELGQLLEVLYSSSYQQEDMQRLHKAACTIQAVWRAFLVRQRIKRLPKAVTTLQRSFRARREQEVNQLKRQREEEALRHQLQLNRVRAMRRFREKQLALLEIVHAGQMDKHLREMQERAALTIQKSWRGYKERRQFHKQKIHLAQYKAAICIQRAALKFLSKRRKIRETLTLWKKTDLSDERRQELQQRLDSHLHLHPTPQMSAEQSNELHVRAQEKLGQYLLKRSFHRGSEQRREALLAQINTDINMLMDAPGLAHVTEKDLDKFNSRSLPVVLKAKQSHNTMLKRSRWPWWRKLGDEFIEEDEVLLSDIPTLEHGALFIAGTKE</sequence>
<dbReference type="InterPro" id="IPR000048">
    <property type="entry name" value="IQ_motif_EF-hand-BS"/>
</dbReference>
<dbReference type="RefSeq" id="XP_041431505.1">
    <property type="nucleotide sequence ID" value="XM_041575571.1"/>
</dbReference>
<name>A0A974BYV4_XENLA</name>
<dbReference type="GO" id="GO:0005929">
    <property type="term" value="C:cilium"/>
    <property type="evidence" value="ECO:0007669"/>
    <property type="project" value="TreeGrafter"/>
</dbReference>
<dbReference type="EMBL" id="CM004482">
    <property type="protein sequence ID" value="OCT63282.1"/>
    <property type="molecule type" value="Genomic_DNA"/>
</dbReference>
<dbReference type="PANTHER" id="PTHR15673:SF2">
    <property type="entry name" value="IQ CALMODULIN-BINDING MOTIF-CONTAINING PROTEIN 1"/>
    <property type="match status" value="1"/>
</dbReference>
<dbReference type="PANTHER" id="PTHR15673">
    <property type="entry name" value="IQ CALMODULIN-BINDING MOTIF CONTAINING PROTEIN 1"/>
    <property type="match status" value="1"/>
</dbReference>
<dbReference type="SMART" id="SM00015">
    <property type="entry name" value="IQ"/>
    <property type="match status" value="3"/>
</dbReference>
<dbReference type="AGR" id="Xenbase:XB-GENE-975378"/>
<proteinExistence type="predicted"/>
<evidence type="ECO:0000313" key="2">
    <source>
        <dbReference type="Proteomes" id="UP000694892"/>
    </source>
</evidence>
<dbReference type="GeneID" id="414609"/>
<dbReference type="AlphaFoldDB" id="A0A974BYV4"/>
<accession>A0A974BYV4</accession>
<gene>
    <name evidence="3" type="primary">iqcb1.L</name>
    <name evidence="1" type="ORF">XELAEV_18044380mg</name>
</gene>
<dbReference type="Gene3D" id="1.20.5.190">
    <property type="match status" value="2"/>
</dbReference>
<evidence type="ECO:0008006" key="4">
    <source>
        <dbReference type="Google" id="ProtNLM"/>
    </source>
</evidence>
<dbReference type="GO" id="GO:0005516">
    <property type="term" value="F:calmodulin binding"/>
    <property type="evidence" value="ECO:0007669"/>
    <property type="project" value="InterPro"/>
</dbReference>
<reference evidence="2" key="1">
    <citation type="journal article" date="2016" name="Nature">
        <title>Genome evolution in the allotetraploid frog Xenopus laevis.</title>
        <authorList>
            <person name="Session A.M."/>
            <person name="Uno Y."/>
            <person name="Kwon T."/>
            <person name="Chapman J.A."/>
            <person name="Toyoda A."/>
            <person name="Takahashi S."/>
            <person name="Fukui A."/>
            <person name="Hikosaka A."/>
            <person name="Suzuki A."/>
            <person name="Kondo M."/>
            <person name="van Heeringen S.J."/>
            <person name="Quigley I."/>
            <person name="Heinz S."/>
            <person name="Ogino H."/>
            <person name="Ochi H."/>
            <person name="Hellsten U."/>
            <person name="Lyons J.B."/>
            <person name="Simakov O."/>
            <person name="Putnam N."/>
            <person name="Stites J."/>
            <person name="Kuroki Y."/>
            <person name="Tanaka T."/>
            <person name="Michiue T."/>
            <person name="Watanabe M."/>
            <person name="Bogdanovic O."/>
            <person name="Lister R."/>
            <person name="Georgiou G."/>
            <person name="Paranjpe S.S."/>
            <person name="van Kruijsbergen I."/>
            <person name="Shu S."/>
            <person name="Carlson J."/>
            <person name="Kinoshita T."/>
            <person name="Ohta Y."/>
            <person name="Mawaribuchi S."/>
            <person name="Jenkins J."/>
            <person name="Grimwood J."/>
            <person name="Schmutz J."/>
            <person name="Mitros T."/>
            <person name="Mozaffari S.V."/>
            <person name="Suzuki Y."/>
            <person name="Haramoto Y."/>
            <person name="Yamamoto T.S."/>
            <person name="Takagi C."/>
            <person name="Heald R."/>
            <person name="Miller K."/>
            <person name="Haudenschild C."/>
            <person name="Kitzman J."/>
            <person name="Nakayama T."/>
            <person name="Izutsu Y."/>
            <person name="Robert J."/>
            <person name="Fortriede J."/>
            <person name="Burns K."/>
            <person name="Lotay V."/>
            <person name="Karimi K."/>
            <person name="Yasuoka Y."/>
            <person name="Dichmann D.S."/>
            <person name="Flajnik M.F."/>
            <person name="Houston D.W."/>
            <person name="Shendure J."/>
            <person name="DuPasquier L."/>
            <person name="Vize P.D."/>
            <person name="Zorn A.M."/>
            <person name="Ito M."/>
            <person name="Marcotte E.M."/>
            <person name="Wallingford J.B."/>
            <person name="Ito Y."/>
            <person name="Asashima M."/>
            <person name="Ueno N."/>
            <person name="Matsuda Y."/>
            <person name="Veenstra G.J."/>
            <person name="Fujiyama A."/>
            <person name="Harland R.M."/>
            <person name="Taira M."/>
            <person name="Rokhsar D.S."/>
        </authorList>
    </citation>
    <scope>NUCLEOTIDE SEQUENCE [LARGE SCALE GENOMIC DNA]</scope>
    <source>
        <strain evidence="2">J</strain>
    </source>
</reference>
<dbReference type="PROSITE" id="PS50096">
    <property type="entry name" value="IQ"/>
    <property type="match status" value="2"/>
</dbReference>
<evidence type="ECO:0000313" key="1">
    <source>
        <dbReference type="EMBL" id="OCT63282.1"/>
    </source>
</evidence>
<dbReference type="RefSeq" id="NP_001084650.1">
    <property type="nucleotide sequence ID" value="NM_001091181.1"/>
</dbReference>
<dbReference type="GO" id="GO:0060271">
    <property type="term" value="P:cilium assembly"/>
    <property type="evidence" value="ECO:0007669"/>
    <property type="project" value="InterPro"/>
</dbReference>
<dbReference type="Proteomes" id="UP000694892">
    <property type="component" value="Chromosome 9_10L"/>
</dbReference>
<dbReference type="Pfam" id="PF00612">
    <property type="entry name" value="IQ"/>
    <property type="match status" value="2"/>
</dbReference>
<dbReference type="OMA" id="DDYIRLH"/>
<dbReference type="CDD" id="cd23767">
    <property type="entry name" value="IQCD"/>
    <property type="match status" value="2"/>
</dbReference>
<dbReference type="CTD" id="414609"/>
<dbReference type="Xenbase" id="XB-GENE-975378">
    <property type="gene designation" value="iqcb1.L"/>
</dbReference>
<protein>
    <recommendedName>
        <fullName evidence="4">IQ calmodulin-binding motif-containing protein 1</fullName>
    </recommendedName>
</protein>
<dbReference type="InterPro" id="IPR028765">
    <property type="entry name" value="IQCB1"/>
</dbReference>
<dbReference type="KEGG" id="xla:414609"/>
<evidence type="ECO:0000313" key="3">
    <source>
        <dbReference type="Xenbase" id="XB-GENE-975378"/>
    </source>
</evidence>
<organism evidence="1 2">
    <name type="scientific">Xenopus laevis</name>
    <name type="common">African clawed frog</name>
    <dbReference type="NCBI Taxonomy" id="8355"/>
    <lineage>
        <taxon>Eukaryota</taxon>
        <taxon>Metazoa</taxon>
        <taxon>Chordata</taxon>
        <taxon>Craniata</taxon>
        <taxon>Vertebrata</taxon>
        <taxon>Euteleostomi</taxon>
        <taxon>Amphibia</taxon>
        <taxon>Batrachia</taxon>
        <taxon>Anura</taxon>
        <taxon>Pipoidea</taxon>
        <taxon>Pipidae</taxon>
        <taxon>Xenopodinae</taxon>
        <taxon>Xenopus</taxon>
        <taxon>Xenopus</taxon>
    </lineage>
</organism>